<accession>A0A811VFP9</accession>
<dbReference type="AlphaFoldDB" id="A0A811VFP9"/>
<organism evidence="1 2">
    <name type="scientific">Ceratitis capitata</name>
    <name type="common">Mediterranean fruit fly</name>
    <name type="synonym">Tephritis capitata</name>
    <dbReference type="NCBI Taxonomy" id="7213"/>
    <lineage>
        <taxon>Eukaryota</taxon>
        <taxon>Metazoa</taxon>
        <taxon>Ecdysozoa</taxon>
        <taxon>Arthropoda</taxon>
        <taxon>Hexapoda</taxon>
        <taxon>Insecta</taxon>
        <taxon>Pterygota</taxon>
        <taxon>Neoptera</taxon>
        <taxon>Endopterygota</taxon>
        <taxon>Diptera</taxon>
        <taxon>Brachycera</taxon>
        <taxon>Muscomorpha</taxon>
        <taxon>Tephritoidea</taxon>
        <taxon>Tephritidae</taxon>
        <taxon>Ceratitis</taxon>
        <taxon>Ceratitis</taxon>
    </lineage>
</organism>
<feature type="non-terminal residue" evidence="1">
    <location>
        <position position="1"/>
    </location>
</feature>
<evidence type="ECO:0000313" key="1">
    <source>
        <dbReference type="EMBL" id="CAD7013814.1"/>
    </source>
</evidence>
<sequence length="51" mass="5739">MLCIRSSRRLVVYPVFLPGKVSCLLHSNPIHHCSECKRDTKSNLRTGGSKL</sequence>
<comment type="caution">
    <text evidence="1">The sequence shown here is derived from an EMBL/GenBank/DDBJ whole genome shotgun (WGS) entry which is preliminary data.</text>
</comment>
<reference evidence="1" key="1">
    <citation type="submission" date="2020-11" db="EMBL/GenBank/DDBJ databases">
        <authorList>
            <person name="Whitehead M."/>
        </authorList>
    </citation>
    <scope>NUCLEOTIDE SEQUENCE</scope>
    <source>
        <strain evidence="1">EGII</strain>
    </source>
</reference>
<name>A0A811VFP9_CERCA</name>
<feature type="non-terminal residue" evidence="1">
    <location>
        <position position="51"/>
    </location>
</feature>
<proteinExistence type="predicted"/>
<gene>
    <name evidence="1" type="ORF">CCAP1982_LOCUS21834</name>
</gene>
<dbReference type="Proteomes" id="UP000606786">
    <property type="component" value="Unassembled WGS sequence"/>
</dbReference>
<dbReference type="EMBL" id="CAJHJT010000056">
    <property type="protein sequence ID" value="CAD7013814.1"/>
    <property type="molecule type" value="Genomic_DNA"/>
</dbReference>
<keyword evidence="2" id="KW-1185">Reference proteome</keyword>
<protein>
    <submittedName>
        <fullName evidence="1">(Mediterranean fruit fly) hypothetical protein</fullName>
    </submittedName>
</protein>
<evidence type="ECO:0000313" key="2">
    <source>
        <dbReference type="Proteomes" id="UP000606786"/>
    </source>
</evidence>